<evidence type="ECO:0000256" key="11">
    <source>
        <dbReference type="ARBA" id="ARBA00023224"/>
    </source>
</evidence>
<keyword evidence="17" id="KW-1185">Reference proteome</keyword>
<evidence type="ECO:0000256" key="10">
    <source>
        <dbReference type="ARBA" id="ARBA00023180"/>
    </source>
</evidence>
<evidence type="ECO:0000256" key="4">
    <source>
        <dbReference type="ARBA" id="ARBA00022692"/>
    </source>
</evidence>
<evidence type="ECO:0000256" key="2">
    <source>
        <dbReference type="ARBA" id="ARBA00022475"/>
    </source>
</evidence>
<feature type="transmembrane region" description="Helical" evidence="14">
    <location>
        <begin position="103"/>
        <end position="123"/>
    </location>
</feature>
<accession>A0ABD1JNV5</accession>
<dbReference type="AlphaFoldDB" id="A0ABD1JNV5"/>
<evidence type="ECO:0000256" key="7">
    <source>
        <dbReference type="ARBA" id="ARBA00023136"/>
    </source>
</evidence>
<gene>
    <name evidence="16" type="ORF">ACEWY4_015749</name>
</gene>
<keyword evidence="2" id="KW-1003">Cell membrane</keyword>
<comment type="subcellular location">
    <subcellularLocation>
        <location evidence="1">Cell membrane</location>
        <topology evidence="1">Multi-pass membrane protein</topology>
    </subcellularLocation>
</comment>
<feature type="transmembrane region" description="Helical" evidence="14">
    <location>
        <begin position="389"/>
        <end position="409"/>
    </location>
</feature>
<dbReference type="PROSITE" id="PS50262">
    <property type="entry name" value="G_PROTEIN_RECEP_F1_2"/>
    <property type="match status" value="1"/>
</dbReference>
<evidence type="ECO:0000313" key="17">
    <source>
        <dbReference type="Proteomes" id="UP001591681"/>
    </source>
</evidence>
<comment type="similarity">
    <text evidence="13">Belongs to the G-protein coupled receptor 1 family.</text>
</comment>
<dbReference type="Proteomes" id="UP001591681">
    <property type="component" value="Unassembled WGS sequence"/>
</dbReference>
<dbReference type="PANTHER" id="PTHR24247">
    <property type="entry name" value="5-HYDROXYTRYPTAMINE RECEPTOR"/>
    <property type="match status" value="1"/>
</dbReference>
<dbReference type="InterPro" id="IPR041998">
    <property type="entry name" value="7tmA_HRH3"/>
</dbReference>
<dbReference type="PROSITE" id="PS00237">
    <property type="entry name" value="G_PROTEIN_RECEP_F1_1"/>
    <property type="match status" value="1"/>
</dbReference>
<feature type="transmembrane region" description="Helical" evidence="14">
    <location>
        <begin position="225"/>
        <end position="250"/>
    </location>
</feature>
<evidence type="ECO:0000256" key="9">
    <source>
        <dbReference type="ARBA" id="ARBA00023170"/>
    </source>
</evidence>
<dbReference type="FunFam" id="1.20.1070.10:FF:000138">
    <property type="entry name" value="histamine H3 receptor"/>
    <property type="match status" value="1"/>
</dbReference>
<dbReference type="EMBL" id="JBHFQA010000013">
    <property type="protein sequence ID" value="KAL2088850.1"/>
    <property type="molecule type" value="Genomic_DNA"/>
</dbReference>
<evidence type="ECO:0000313" key="16">
    <source>
        <dbReference type="EMBL" id="KAL2088850.1"/>
    </source>
</evidence>
<evidence type="ECO:0000259" key="15">
    <source>
        <dbReference type="PROSITE" id="PS50262"/>
    </source>
</evidence>
<name>A0ABD1JNV5_9TELE</name>
<dbReference type="InterPro" id="IPR003980">
    <property type="entry name" value="Histamine_H3_rcpt"/>
</dbReference>
<proteinExistence type="inferred from homology"/>
<dbReference type="Pfam" id="PF00001">
    <property type="entry name" value="7tm_1"/>
    <property type="match status" value="1"/>
</dbReference>
<evidence type="ECO:0000256" key="13">
    <source>
        <dbReference type="RuleBase" id="RU000688"/>
    </source>
</evidence>
<dbReference type="GO" id="GO:0004930">
    <property type="term" value="F:G protein-coupled receptor activity"/>
    <property type="evidence" value="ECO:0007669"/>
    <property type="project" value="UniProtKB-KW"/>
</dbReference>
<feature type="transmembrane region" description="Helical" evidence="14">
    <location>
        <begin position="143"/>
        <end position="161"/>
    </location>
</feature>
<sequence>MPFTCSSAAGVFALSTPEPFDLLSWNPTLWNQSLDIARANATVQELEAPRHRHAHQHIPFSPSTSVFLAVLMTVVVVATVLGNALVILAFVVEKSLRTHGNFFFLNLAIADLIVGGFCIPVYIPYVLTGEWRLGRGLCKLWLVVDYMVCTASVFNIVLISFDRFLSVTKAVSYRCQKGVTSAAVLKMMSVWMAAFLLYGPAIISWEHFAGGSVVPSGECYAEFYFNWYFLITASTVEFFTPFLSVTYFNLSIYINIRKRTVVREQQSVNIEFGNCEMESLGPSGVNRVFFVRPVQTHASSAKGNCARSRCCRLPSAKVAAASIDGNVVERARRESATLELPPLQVEDLPQGCAPPRLHNVEQAFESVRTRSDVSVNLASRFRLSRDKKVAKSLAVIVCVFGLCWAPYTLLMIIRAACHGQCVQHYMYEISFWLLWLNSSINPVLYPLCHSSFKRAFSKLLCPNKINAQPQYVEQNC</sequence>
<dbReference type="PRINTS" id="PR00237">
    <property type="entry name" value="GPCRRHODOPSN"/>
</dbReference>
<evidence type="ECO:0000256" key="5">
    <source>
        <dbReference type="ARBA" id="ARBA00022989"/>
    </source>
</evidence>
<evidence type="ECO:0000256" key="6">
    <source>
        <dbReference type="ARBA" id="ARBA00023040"/>
    </source>
</evidence>
<keyword evidence="7 14" id="KW-0472">Membrane</keyword>
<evidence type="ECO:0000256" key="8">
    <source>
        <dbReference type="ARBA" id="ARBA00023157"/>
    </source>
</evidence>
<keyword evidence="4 13" id="KW-0812">Transmembrane</keyword>
<evidence type="ECO:0000256" key="14">
    <source>
        <dbReference type="SAM" id="Phobius"/>
    </source>
</evidence>
<dbReference type="CDD" id="cd15296">
    <property type="entry name" value="7tmA_Histamine_H3R"/>
    <property type="match status" value="1"/>
</dbReference>
<dbReference type="SUPFAM" id="SSF81321">
    <property type="entry name" value="Family A G protein-coupled receptor-like"/>
    <property type="match status" value="1"/>
</dbReference>
<dbReference type="PRINTS" id="PR01471">
    <property type="entry name" value="HISTAMINEH3R"/>
</dbReference>
<keyword evidence="8" id="KW-1015">Disulfide bond</keyword>
<dbReference type="InterPro" id="IPR017452">
    <property type="entry name" value="GPCR_Rhodpsn_7TM"/>
</dbReference>
<keyword evidence="6 13" id="KW-0297">G-protein coupled receptor</keyword>
<evidence type="ECO:0000256" key="1">
    <source>
        <dbReference type="ARBA" id="ARBA00004651"/>
    </source>
</evidence>
<keyword evidence="11 13" id="KW-0807">Transducer</keyword>
<keyword evidence="5 14" id="KW-1133">Transmembrane helix</keyword>
<dbReference type="Gene3D" id="1.20.1070.10">
    <property type="entry name" value="Rhodopsin 7-helix transmembrane proteins"/>
    <property type="match status" value="1"/>
</dbReference>
<evidence type="ECO:0000256" key="3">
    <source>
        <dbReference type="ARBA" id="ARBA00022553"/>
    </source>
</evidence>
<organism evidence="16 17">
    <name type="scientific">Coilia grayii</name>
    <name type="common">Gray's grenadier anchovy</name>
    <dbReference type="NCBI Taxonomy" id="363190"/>
    <lineage>
        <taxon>Eukaryota</taxon>
        <taxon>Metazoa</taxon>
        <taxon>Chordata</taxon>
        <taxon>Craniata</taxon>
        <taxon>Vertebrata</taxon>
        <taxon>Euteleostomi</taxon>
        <taxon>Actinopterygii</taxon>
        <taxon>Neopterygii</taxon>
        <taxon>Teleostei</taxon>
        <taxon>Clupei</taxon>
        <taxon>Clupeiformes</taxon>
        <taxon>Clupeoidei</taxon>
        <taxon>Engraulidae</taxon>
        <taxon>Coilinae</taxon>
        <taxon>Coilia</taxon>
    </lineage>
</organism>
<protein>
    <recommendedName>
        <fullName evidence="12">Histamine H3 receptor</fullName>
    </recommendedName>
</protein>
<feature type="transmembrane region" description="Helical" evidence="14">
    <location>
        <begin position="429"/>
        <end position="448"/>
    </location>
</feature>
<feature type="transmembrane region" description="Helical" evidence="14">
    <location>
        <begin position="182"/>
        <end position="205"/>
    </location>
</feature>
<dbReference type="GO" id="GO:0005886">
    <property type="term" value="C:plasma membrane"/>
    <property type="evidence" value="ECO:0007669"/>
    <property type="project" value="UniProtKB-SubCell"/>
</dbReference>
<evidence type="ECO:0000256" key="12">
    <source>
        <dbReference type="ARBA" id="ARBA00074679"/>
    </source>
</evidence>
<dbReference type="PANTHER" id="PTHR24247:SF195">
    <property type="entry name" value="G-PROTEIN COUPLED RECEPTORS FAMILY 1 PROFILE DOMAIN-CONTAINING PROTEIN"/>
    <property type="match status" value="1"/>
</dbReference>
<feature type="transmembrane region" description="Helical" evidence="14">
    <location>
        <begin position="66"/>
        <end position="91"/>
    </location>
</feature>
<comment type="caution">
    <text evidence="16">The sequence shown here is derived from an EMBL/GenBank/DDBJ whole genome shotgun (WGS) entry which is preliminary data.</text>
</comment>
<dbReference type="InterPro" id="IPR000276">
    <property type="entry name" value="GPCR_Rhodpsn"/>
</dbReference>
<keyword evidence="3" id="KW-0597">Phosphoprotein</keyword>
<feature type="domain" description="G-protein coupled receptors family 1 profile" evidence="15">
    <location>
        <begin position="82"/>
        <end position="445"/>
    </location>
</feature>
<reference evidence="16 17" key="1">
    <citation type="submission" date="2024-09" db="EMBL/GenBank/DDBJ databases">
        <title>A chromosome-level genome assembly of Gray's grenadier anchovy, Coilia grayii.</title>
        <authorList>
            <person name="Fu Z."/>
        </authorList>
    </citation>
    <scope>NUCLEOTIDE SEQUENCE [LARGE SCALE GENOMIC DNA]</scope>
    <source>
        <strain evidence="16">G4</strain>
        <tissue evidence="16">Muscle</tissue>
    </source>
</reference>
<keyword evidence="9 13" id="KW-0675">Receptor</keyword>
<keyword evidence="10" id="KW-0325">Glycoprotein</keyword>